<protein>
    <submittedName>
        <fullName evidence="3">Uncharacterized protein LOC115877717</fullName>
    </submittedName>
</protein>
<dbReference type="OrthoDB" id="6609991at2759"/>
<dbReference type="RefSeq" id="XP_030749857.1">
    <property type="nucleotide sequence ID" value="XM_030893997.1"/>
</dbReference>
<dbReference type="KEGG" id="soy:115877717"/>
<feature type="region of interest" description="Disordered" evidence="1">
    <location>
        <begin position="464"/>
        <end position="483"/>
    </location>
</feature>
<evidence type="ECO:0000313" key="3">
    <source>
        <dbReference type="RefSeq" id="XP_030749857.1"/>
    </source>
</evidence>
<name>A0A6J2XF17_SITOR</name>
<gene>
    <name evidence="3" type="primary">LOC115877717</name>
</gene>
<feature type="region of interest" description="Disordered" evidence="1">
    <location>
        <begin position="1"/>
        <end position="140"/>
    </location>
</feature>
<reference evidence="3" key="1">
    <citation type="submission" date="2025-08" db="UniProtKB">
        <authorList>
            <consortium name="RefSeq"/>
        </authorList>
    </citation>
    <scope>IDENTIFICATION</scope>
    <source>
        <tissue evidence="3">Gonads</tissue>
    </source>
</reference>
<evidence type="ECO:0000313" key="2">
    <source>
        <dbReference type="Proteomes" id="UP000504635"/>
    </source>
</evidence>
<dbReference type="AlphaFoldDB" id="A0A6J2XF17"/>
<feature type="compositionally biased region" description="Polar residues" evidence="1">
    <location>
        <begin position="1"/>
        <end position="28"/>
    </location>
</feature>
<dbReference type="GeneID" id="115877717"/>
<feature type="compositionally biased region" description="Low complexity" evidence="1">
    <location>
        <begin position="57"/>
        <end position="67"/>
    </location>
</feature>
<dbReference type="InParanoid" id="A0A6J2XF17"/>
<sequence>MAQQRNTSKISKTPSGATRLTTTSTFSEMQADPGASQKGGGSCSACSAARRGGSQISGSRHTTTSSSRRPEASGSARNTSGGPYPGSGQAGARIRYAMDSGSTSSIPRQGRQGSRIPQRAISKGAPCNVCGSKGGQPRDTMTPEMAQQQFEMASAGVAKVETPVTHDLLQRALRDDGKVYARGQDISEVQQQMIVTPAGLEPVLQQTYTEQRIERDEMAEKVIKNLAVAEMDECSGKGVRVIISEQQLDPGFGLSHEGKDIVTVKETISVTPSYTSTAKDVTHEAIRPKIDVDPYEVARLVEEESEDVENTLKIAPPDLMLTEEKYAMKKRLQQLRLNSETMALIEESVINPVATADEALVETAPEALVQIMYTVESGVTPECAPDQMFHTLFEEKPTEQSVVLSSVSPGPLQDVLIPQQFVLDLHKEPLSGELNKLTDIYKNVTDADDWPHVDVFHTAMDDEAKHPKKDIPSRSFKPIADEDVPWGDEDLEPLVNIVGAEPETVLEPSNAKELEESGNLETELSHGIEYFVEADPIQYMSRVQLRGSHAPPWFPGYIYALPEFPELIKVAKNPDEVFMASWKACQPKLMPDESLSMSM</sequence>
<keyword evidence="2" id="KW-1185">Reference proteome</keyword>
<dbReference type="Proteomes" id="UP000504635">
    <property type="component" value="Unplaced"/>
</dbReference>
<accession>A0A6J2XF17</accession>
<organism evidence="2 3">
    <name type="scientific">Sitophilus oryzae</name>
    <name type="common">Rice weevil</name>
    <name type="synonym">Curculio oryzae</name>
    <dbReference type="NCBI Taxonomy" id="7048"/>
    <lineage>
        <taxon>Eukaryota</taxon>
        <taxon>Metazoa</taxon>
        <taxon>Ecdysozoa</taxon>
        <taxon>Arthropoda</taxon>
        <taxon>Hexapoda</taxon>
        <taxon>Insecta</taxon>
        <taxon>Pterygota</taxon>
        <taxon>Neoptera</taxon>
        <taxon>Endopterygota</taxon>
        <taxon>Coleoptera</taxon>
        <taxon>Polyphaga</taxon>
        <taxon>Cucujiformia</taxon>
        <taxon>Curculionidae</taxon>
        <taxon>Dryophthorinae</taxon>
        <taxon>Sitophilus</taxon>
    </lineage>
</organism>
<evidence type="ECO:0000256" key="1">
    <source>
        <dbReference type="SAM" id="MobiDB-lite"/>
    </source>
</evidence>
<proteinExistence type="predicted"/>